<dbReference type="PANTHER" id="PTHR43179">
    <property type="entry name" value="RHAMNOSYLTRANSFERASE WBBL"/>
    <property type="match status" value="1"/>
</dbReference>
<dbReference type="InterPro" id="IPR029044">
    <property type="entry name" value="Nucleotide-diphossugar_trans"/>
</dbReference>
<proteinExistence type="inferred from homology"/>
<dbReference type="AlphaFoldDB" id="A0A0G1RDA1"/>
<evidence type="ECO:0000313" key="5">
    <source>
        <dbReference type="Proteomes" id="UP000034607"/>
    </source>
</evidence>
<dbReference type="CDD" id="cd04186">
    <property type="entry name" value="GT_2_like_c"/>
    <property type="match status" value="1"/>
</dbReference>
<keyword evidence="3" id="KW-0808">Transferase</keyword>
<dbReference type="PANTHER" id="PTHR43179:SF12">
    <property type="entry name" value="GALACTOFURANOSYLTRANSFERASE GLFT2"/>
    <property type="match status" value="1"/>
</dbReference>
<keyword evidence="2" id="KW-0328">Glycosyltransferase</keyword>
<dbReference type="SUPFAM" id="SSF53448">
    <property type="entry name" value="Nucleotide-diphospho-sugar transferases"/>
    <property type="match status" value="1"/>
</dbReference>
<dbReference type="Gene3D" id="3.90.550.10">
    <property type="entry name" value="Spore Coat Polysaccharide Biosynthesis Protein SpsA, Chain A"/>
    <property type="match status" value="1"/>
</dbReference>
<evidence type="ECO:0000256" key="3">
    <source>
        <dbReference type="ARBA" id="ARBA00022679"/>
    </source>
</evidence>
<protein>
    <recommendedName>
        <fullName evidence="6">Glycosyl transferase family 2</fullName>
    </recommendedName>
</protein>
<name>A0A0G1RDA1_9BACT</name>
<dbReference type="Pfam" id="PF13641">
    <property type="entry name" value="Glyco_tranf_2_3"/>
    <property type="match status" value="1"/>
</dbReference>
<dbReference type="GO" id="GO:0016757">
    <property type="term" value="F:glycosyltransferase activity"/>
    <property type="evidence" value="ECO:0007669"/>
    <property type="project" value="UniProtKB-KW"/>
</dbReference>
<accession>A0A0G1RDA1</accession>
<reference evidence="4 5" key="1">
    <citation type="journal article" date="2015" name="Nature">
        <title>rRNA introns, odd ribosomes, and small enigmatic genomes across a large radiation of phyla.</title>
        <authorList>
            <person name="Brown C.T."/>
            <person name="Hug L.A."/>
            <person name="Thomas B.C."/>
            <person name="Sharon I."/>
            <person name="Castelle C.J."/>
            <person name="Singh A."/>
            <person name="Wilkins M.J."/>
            <person name="Williams K.H."/>
            <person name="Banfield J.F."/>
        </authorList>
    </citation>
    <scope>NUCLEOTIDE SEQUENCE [LARGE SCALE GENOMIC DNA]</scope>
</reference>
<sequence length="302" mass="34508">MRISAVVLNFNGAEYISRCLESLSRVKHGAYFFDIYVIDNNSWDDSVKLVQNKFPNANLTINQTNLGFAEGNNVGIRLALENKSDFVWIVNPDVYVAPDSLLNLLAGADNYKNAGIFSPKIYFAPGYEFHRDRYAKKDLGRVIWYAGGNIDWNNLIASHRGVDQVDTGQFDHDIETDFVSGACMLIRSRVFSTTGLLDPKYYLYFEENDLCQRARKFGWRLMYICQSVVWHANAQSTGVGSSLQDYYITRNRLLFGLRYAPLRTKLSLVKQSLNLYLSGRPWQRRAVLDYYTNNLGAGSYQS</sequence>
<dbReference type="EMBL" id="LCNM01000026">
    <property type="protein sequence ID" value="KKU55096.1"/>
    <property type="molecule type" value="Genomic_DNA"/>
</dbReference>
<evidence type="ECO:0008006" key="6">
    <source>
        <dbReference type="Google" id="ProtNLM"/>
    </source>
</evidence>
<comment type="similarity">
    <text evidence="1">Belongs to the glycosyltransferase 2 family.</text>
</comment>
<evidence type="ECO:0000256" key="1">
    <source>
        <dbReference type="ARBA" id="ARBA00006739"/>
    </source>
</evidence>
<comment type="caution">
    <text evidence="4">The sequence shown here is derived from an EMBL/GenBank/DDBJ whole genome shotgun (WGS) entry which is preliminary data.</text>
</comment>
<evidence type="ECO:0000313" key="4">
    <source>
        <dbReference type="EMBL" id="KKU55096.1"/>
    </source>
</evidence>
<gene>
    <name evidence="4" type="ORF">UX78_C0026G0006</name>
</gene>
<evidence type="ECO:0000256" key="2">
    <source>
        <dbReference type="ARBA" id="ARBA00022676"/>
    </source>
</evidence>
<dbReference type="Proteomes" id="UP000034607">
    <property type="component" value="Unassembled WGS sequence"/>
</dbReference>
<organism evidence="4 5">
    <name type="scientific">Candidatus Amesbacteria bacterium GW2011_GWA2_47_11</name>
    <dbReference type="NCBI Taxonomy" id="1618357"/>
    <lineage>
        <taxon>Bacteria</taxon>
        <taxon>Candidatus Amesiibacteriota</taxon>
    </lineage>
</organism>